<dbReference type="InterPro" id="IPR018728">
    <property type="entry name" value="DUF2268"/>
</dbReference>
<accession>A0A1M6JUS8</accession>
<keyword evidence="2" id="KW-0378">Hydrolase</keyword>
<evidence type="ECO:0000313" key="2">
    <source>
        <dbReference type="EMBL" id="SHJ50431.1"/>
    </source>
</evidence>
<gene>
    <name evidence="2" type="ORF">SAMN05443507_10157</name>
</gene>
<keyword evidence="2" id="KW-0645">Protease</keyword>
<evidence type="ECO:0000313" key="3">
    <source>
        <dbReference type="Proteomes" id="UP000184016"/>
    </source>
</evidence>
<dbReference type="EMBL" id="FRAF01000001">
    <property type="protein sequence ID" value="SHJ50431.1"/>
    <property type="molecule type" value="Genomic_DNA"/>
</dbReference>
<protein>
    <submittedName>
        <fullName evidence="2">Predicted Zn-dependent protease</fullName>
    </submittedName>
</protein>
<dbReference type="Proteomes" id="UP000184016">
    <property type="component" value="Unassembled WGS sequence"/>
</dbReference>
<reference evidence="3" key="1">
    <citation type="submission" date="2016-11" db="EMBL/GenBank/DDBJ databases">
        <authorList>
            <person name="Varghese N."/>
            <person name="Submissions S."/>
        </authorList>
    </citation>
    <scope>NUCLEOTIDE SEQUENCE [LARGE SCALE GENOMIC DNA]</scope>
    <source>
        <strain evidence="3">USBA-503</strain>
    </source>
</reference>
<sequence length="290" mass="34465">MNWNWIYRDFMDSISRLSHNSRILNNEAIFFQDYLQKNWDILNKIHFQPKNFMSLSQIKQKVQQIDWEKYLSLYHSMTDMMSFEKSIVEITERLCQLLEYPLNEQDIYVIVGLDCTTIYSTIYKNRSITVLCLESTGGDLREIELLLAHEAHHWKRQTMLQRDIFNTNVWDRCMTEGLSICFSESIQPDRPAYEYCFVPPETFLWTQANDEKLHDMMQSEDQLDDLKMQILFTRHPSFLPFSGMPPRSGYVFAYLTVKSYLTNINMDAIHAAALEAEFYRSFCSLLKKIN</sequence>
<name>A0A1M6JUS8_9BACL</name>
<dbReference type="RefSeq" id="WP_072872573.1">
    <property type="nucleotide sequence ID" value="NZ_FRAF01000001.1"/>
</dbReference>
<keyword evidence="3" id="KW-1185">Reference proteome</keyword>
<proteinExistence type="predicted"/>
<dbReference type="AlphaFoldDB" id="A0A1M6JUS8"/>
<organism evidence="2 3">
    <name type="scientific">Alicyclobacillus tolerans</name>
    <dbReference type="NCBI Taxonomy" id="90970"/>
    <lineage>
        <taxon>Bacteria</taxon>
        <taxon>Bacillati</taxon>
        <taxon>Bacillota</taxon>
        <taxon>Bacilli</taxon>
        <taxon>Bacillales</taxon>
        <taxon>Alicyclobacillaceae</taxon>
        <taxon>Alicyclobacillus</taxon>
    </lineage>
</organism>
<dbReference type="OrthoDB" id="2988299at2"/>
<feature type="domain" description="DUF2268" evidence="1">
    <location>
        <begin position="130"/>
        <end position="277"/>
    </location>
</feature>
<dbReference type="Pfam" id="PF10026">
    <property type="entry name" value="DUF2268"/>
    <property type="match status" value="1"/>
</dbReference>
<dbReference type="STRING" id="1830138.SAMN05443507_10157"/>
<dbReference type="GO" id="GO:0008233">
    <property type="term" value="F:peptidase activity"/>
    <property type="evidence" value="ECO:0007669"/>
    <property type="project" value="UniProtKB-KW"/>
</dbReference>
<evidence type="ECO:0000259" key="1">
    <source>
        <dbReference type="Pfam" id="PF10026"/>
    </source>
</evidence>
<dbReference type="GO" id="GO:0006508">
    <property type="term" value="P:proteolysis"/>
    <property type="evidence" value="ECO:0007669"/>
    <property type="project" value="UniProtKB-KW"/>
</dbReference>